<dbReference type="SUPFAM" id="SSF53187">
    <property type="entry name" value="Zn-dependent exopeptidases"/>
    <property type="match status" value="1"/>
</dbReference>
<dbReference type="FunFam" id="3.40.630.10:FF:000008">
    <property type="entry name" value="Endoplasmic reticulum metallopeptidase 1"/>
    <property type="match status" value="1"/>
</dbReference>
<sequence>MLERVEVEFSWAAARLAQMAKDDIDADGTGVVAVQSVKTAPSTPPRASPSKQWSLLPSLAVIVPLLALFTYVSAHLHYALPEPQHALFSPDGTPVFSESKAMRYIHDLAAYGDGTPRYRIVGTKEMVETDNYLLDKIAEIRAEVVQRHPNGGMQVEVWHQIGDGTHLFDFMDKKVWKKYFGISNVIVRLSDGTPASKANAVLVNAHSDSTLPSPGAADDLVGVAVMLEALRVMALGDRKLTNAAIFLFNGAEESLQDASHLFITQHPLRTSVRAVINLEACGTDGKEIVFQATSPEMIQALARTPSPYATIIASEIFQTGLILSDTDFRQFVQYGNLTGLDMALVQNSYRYHTMLDTADAIEPGAVQHMGDNVLALLEYLTSPETTMGNSAQPTPVLPRAPTSHTIFFSALGGKVFIVYSRATATVSYGILAALVAVVVTDRVDWAKEKKVYILSVIGVLGGLISSIIGANLAAAALSLGMGKSMTWFRNENYPLLVFGPPSLLAVVLYQYFFVSNRIRRPITTVAQDAADSALIEHASLVSQVVYNTAVTLIGHALGVGSSYLIALGAASSLLALVINDYVLRRHSTGLHLATYVIGQSLPLLIGVEGIIGFLDLFVPLTGRLGADAPVDFIIATLVGAVGYAAVPMATRLAVFFTFATAFSLGWFSRPSWSAYDAQHPKRLLILHMENTTTSPPEFHLHVASVDGNPFFNLVSKATEGLTAPNSVPEATIADDLSVDWDIMFLPCLTSAAQSSENAPQPVLTCLVLQFLTTYKVPLPPVESTYTSPYLDTFKVSLTRNAINAIKQTRSVDIVLDHPGIIWPVLSFDGDVIAWDLPEPPQRGVIRHHVKSVASYGVNRFTLSLTLQLTTEQFAAAIREDQRAKGQRADVSAEDKSLASLRIDYSGLDIHGMYPASVQSDDVHEDAQRQVARQTRLGMRFFEQFSKRLEKEPVDAMLLSAIAGVAPPLPACTCRRAPLPSFVASSVARSFSSTSTVQSHDNPLGLPRNDAPPTMPRMQRGLPQKRKLPGVKKVVVVSSGKGGVGKSSVAVNLALALSSLPSDVTGGGRPRVGVLDLDIFGPSIPKLMGLEGAGEPFLTADTPVVWRGMMVMKAVQQLLFDVDWRAGTGGSDLDVLIVDTPPGTGDVTLSLGQLVTVDGSVIVSTPQNVAIIDTRKGVAMFRKLGIPITGAVLNMSHFLCPGSSTPHYVFGRPDSFMSTCSALSLDVLAQIPIEPAVSARGDEGSPVVMLPGAEGSGGSKAREAFLTLGAEVWRRINQQEAADATTPS</sequence>
<dbReference type="GO" id="GO:0006508">
    <property type="term" value="P:proteolysis"/>
    <property type="evidence" value="ECO:0007669"/>
    <property type="project" value="UniProtKB-KW"/>
</dbReference>
<dbReference type="InterPro" id="IPR048024">
    <property type="entry name" value="Fxna-like_M28_dom"/>
</dbReference>
<keyword evidence="12 21" id="KW-1133">Transmembrane helix</keyword>
<evidence type="ECO:0000256" key="5">
    <source>
        <dbReference type="ARBA" id="ARBA00022692"/>
    </source>
</evidence>
<keyword evidence="11" id="KW-0067">ATP-binding</keyword>
<keyword evidence="9" id="KW-0256">Endoplasmic reticulum</keyword>
<keyword evidence="17" id="KW-0325">Glycoprotein</keyword>
<keyword evidence="6 19" id="KW-0479">Metal-binding</keyword>
<dbReference type="GO" id="GO:0046872">
    <property type="term" value="F:metal ion binding"/>
    <property type="evidence" value="ECO:0007669"/>
    <property type="project" value="UniProtKB-KW"/>
</dbReference>
<evidence type="ECO:0000256" key="13">
    <source>
        <dbReference type="ARBA" id="ARBA00023004"/>
    </source>
</evidence>
<feature type="transmembrane region" description="Helical" evidence="21">
    <location>
        <begin position="595"/>
        <end position="618"/>
    </location>
</feature>
<dbReference type="InterPro" id="IPR027417">
    <property type="entry name" value="P-loop_NTPase"/>
</dbReference>
<keyword evidence="8 19" id="KW-0378">Hydrolase</keyword>
<evidence type="ECO:0000256" key="21">
    <source>
        <dbReference type="SAM" id="Phobius"/>
    </source>
</evidence>
<keyword evidence="5 21" id="KW-0812">Transmembrane</keyword>
<evidence type="ECO:0000256" key="18">
    <source>
        <dbReference type="ARBA" id="ARBA00024036"/>
    </source>
</evidence>
<dbReference type="GO" id="GO:0051539">
    <property type="term" value="F:4 iron, 4 sulfur cluster binding"/>
    <property type="evidence" value="ECO:0007669"/>
    <property type="project" value="TreeGrafter"/>
</dbReference>
<accession>A0A0K3C9W7</accession>
<comment type="subcellular location">
    <subcellularLocation>
        <location evidence="2">Endoplasmic reticulum membrane</location>
        <topology evidence="2">Multi-pass membrane protein</topology>
    </subcellularLocation>
</comment>
<evidence type="ECO:0000256" key="9">
    <source>
        <dbReference type="ARBA" id="ARBA00022824"/>
    </source>
</evidence>
<evidence type="ECO:0000256" key="7">
    <source>
        <dbReference type="ARBA" id="ARBA00022741"/>
    </source>
</evidence>
<evidence type="ECO:0000256" key="16">
    <source>
        <dbReference type="ARBA" id="ARBA00023136"/>
    </source>
</evidence>
<evidence type="ECO:0000256" key="17">
    <source>
        <dbReference type="ARBA" id="ARBA00023180"/>
    </source>
</evidence>
<dbReference type="InterPro" id="IPR044304">
    <property type="entry name" value="NUBPL-like"/>
</dbReference>
<feature type="transmembrane region" description="Helical" evidence="21">
    <location>
        <begin position="451"/>
        <end position="473"/>
    </location>
</feature>
<gene>
    <name evidence="23" type="primary">FGENESH: predicted gene_2.477</name>
    <name evidence="23" type="ORF">BN2166_0013080</name>
</gene>
<dbReference type="InterPro" id="IPR019591">
    <property type="entry name" value="Mrp/NBP35_ATP-bd"/>
</dbReference>
<feature type="region of interest" description="Disordered" evidence="20">
    <location>
        <begin position="993"/>
        <end position="1013"/>
    </location>
</feature>
<keyword evidence="15" id="KW-0482">Metalloprotease</keyword>
<dbReference type="EC" id="3.4.-.-" evidence="19"/>
<dbReference type="Proteomes" id="UP000199069">
    <property type="component" value="Unassembled WGS sequence"/>
</dbReference>
<evidence type="ECO:0000256" key="14">
    <source>
        <dbReference type="ARBA" id="ARBA00023014"/>
    </source>
</evidence>
<evidence type="ECO:0000256" key="19">
    <source>
        <dbReference type="RuleBase" id="RU361240"/>
    </source>
</evidence>
<evidence type="ECO:0000256" key="6">
    <source>
        <dbReference type="ARBA" id="ARBA00022723"/>
    </source>
</evidence>
<dbReference type="GO" id="GO:0016226">
    <property type="term" value="P:iron-sulfur cluster assembly"/>
    <property type="evidence" value="ECO:0007669"/>
    <property type="project" value="InterPro"/>
</dbReference>
<dbReference type="GO" id="GO:0005789">
    <property type="term" value="C:endoplasmic reticulum membrane"/>
    <property type="evidence" value="ECO:0007669"/>
    <property type="project" value="UniProtKB-SubCell"/>
</dbReference>
<comment type="similarity">
    <text evidence="3 19">Belongs to the peptidase M28 family.</text>
</comment>
<dbReference type="Gene3D" id="3.40.630.10">
    <property type="entry name" value="Zn peptidases"/>
    <property type="match status" value="1"/>
</dbReference>
<dbReference type="CDD" id="cd03875">
    <property type="entry name" value="M28_Fxna_like"/>
    <property type="match status" value="1"/>
</dbReference>
<evidence type="ECO:0000256" key="1">
    <source>
        <dbReference type="ARBA" id="ARBA00001947"/>
    </source>
</evidence>
<dbReference type="GO" id="GO:0005524">
    <property type="term" value="F:ATP binding"/>
    <property type="evidence" value="ECO:0007669"/>
    <property type="project" value="UniProtKB-KW"/>
</dbReference>
<dbReference type="Gene3D" id="3.40.50.300">
    <property type="entry name" value="P-loop containing nucleotide triphosphate hydrolases"/>
    <property type="match status" value="1"/>
</dbReference>
<evidence type="ECO:0000256" key="2">
    <source>
        <dbReference type="ARBA" id="ARBA00004477"/>
    </source>
</evidence>
<dbReference type="GO" id="GO:0032981">
    <property type="term" value="P:mitochondrial respiratory chain complex I assembly"/>
    <property type="evidence" value="ECO:0007669"/>
    <property type="project" value="TreeGrafter"/>
</dbReference>
<evidence type="ECO:0000256" key="10">
    <source>
        <dbReference type="ARBA" id="ARBA00022833"/>
    </source>
</evidence>
<feature type="transmembrane region" description="Helical" evidence="21">
    <location>
        <begin position="630"/>
        <end position="646"/>
    </location>
</feature>
<dbReference type="OMA" id="EPVDAML"/>
<evidence type="ECO:0000256" key="4">
    <source>
        <dbReference type="ARBA" id="ARBA00022670"/>
    </source>
</evidence>
<dbReference type="EMBL" id="CWKI01000002">
    <property type="protein sequence ID" value="CTR05447.1"/>
    <property type="molecule type" value="Genomic_DNA"/>
</dbReference>
<keyword evidence="24" id="KW-1185">Reference proteome</keyword>
<dbReference type="HAMAP" id="MF_02040">
    <property type="entry name" value="Mrp_NBP35"/>
    <property type="match status" value="1"/>
</dbReference>
<evidence type="ECO:0000256" key="12">
    <source>
        <dbReference type="ARBA" id="ARBA00022989"/>
    </source>
</evidence>
<evidence type="ECO:0000259" key="22">
    <source>
        <dbReference type="Pfam" id="PF04389"/>
    </source>
</evidence>
<evidence type="ECO:0000256" key="8">
    <source>
        <dbReference type="ARBA" id="ARBA00022801"/>
    </source>
</evidence>
<protein>
    <recommendedName>
        <fullName evidence="19">Peptide hydrolase</fullName>
        <ecNumber evidence="19">3.4.-.-</ecNumber>
    </recommendedName>
</protein>
<keyword evidence="7" id="KW-0547">Nucleotide-binding</keyword>
<dbReference type="PANTHER" id="PTHR42961:SF2">
    <property type="entry name" value="IRON-SULFUR PROTEIN NUBPL"/>
    <property type="match status" value="1"/>
</dbReference>
<evidence type="ECO:0000256" key="15">
    <source>
        <dbReference type="ARBA" id="ARBA00023049"/>
    </source>
</evidence>
<dbReference type="CDD" id="cd02037">
    <property type="entry name" value="Mrp_NBP35"/>
    <property type="match status" value="1"/>
</dbReference>
<dbReference type="Pfam" id="PF04389">
    <property type="entry name" value="Peptidase_M28"/>
    <property type="match status" value="1"/>
</dbReference>
<dbReference type="STRING" id="5286.A0A0K3C9W7"/>
<dbReference type="GO" id="GO:0005739">
    <property type="term" value="C:mitochondrion"/>
    <property type="evidence" value="ECO:0007669"/>
    <property type="project" value="TreeGrafter"/>
</dbReference>
<dbReference type="InterPro" id="IPR007484">
    <property type="entry name" value="Peptidase_M28"/>
</dbReference>
<feature type="domain" description="Peptidase M28" evidence="22">
    <location>
        <begin position="184"/>
        <end position="376"/>
    </location>
</feature>
<proteinExistence type="inferred from homology"/>
<keyword evidence="4 19" id="KW-0645">Protease</keyword>
<evidence type="ECO:0000313" key="24">
    <source>
        <dbReference type="Proteomes" id="UP000199069"/>
    </source>
</evidence>
<reference evidence="23 24" key="1">
    <citation type="submission" date="2015-07" db="EMBL/GenBank/DDBJ databases">
        <authorList>
            <person name="Cajimat M.N.B."/>
            <person name="Milazzo M.L."/>
            <person name="Fulhorst C.F."/>
        </authorList>
    </citation>
    <scope>NUCLEOTIDE SEQUENCE [LARGE SCALE GENOMIC DNA]</scope>
    <source>
        <strain evidence="23">Single colony</strain>
    </source>
</reference>
<evidence type="ECO:0000256" key="3">
    <source>
        <dbReference type="ARBA" id="ARBA00010918"/>
    </source>
</evidence>
<comment type="similarity">
    <text evidence="18">Belongs to the Mrp/NBP35 ATP-binding proteins family.</text>
</comment>
<dbReference type="InterPro" id="IPR033756">
    <property type="entry name" value="YlxH/NBP35"/>
</dbReference>
<name>A0A0K3C9W7_RHOTO</name>
<feature type="transmembrane region" description="Helical" evidence="21">
    <location>
        <begin position="493"/>
        <end position="514"/>
    </location>
</feature>
<keyword evidence="14" id="KW-0411">Iron-sulfur</keyword>
<dbReference type="SUPFAM" id="SSF52540">
    <property type="entry name" value="P-loop containing nucleoside triphosphate hydrolases"/>
    <property type="match status" value="1"/>
</dbReference>
<feature type="transmembrane region" description="Helical" evidence="21">
    <location>
        <begin position="563"/>
        <end position="583"/>
    </location>
</feature>
<dbReference type="GO" id="GO:0140663">
    <property type="term" value="F:ATP-dependent FeS chaperone activity"/>
    <property type="evidence" value="ECO:0007669"/>
    <property type="project" value="InterPro"/>
</dbReference>
<evidence type="ECO:0000256" key="11">
    <source>
        <dbReference type="ARBA" id="ARBA00022840"/>
    </source>
</evidence>
<dbReference type="PANTHER" id="PTHR42961">
    <property type="entry name" value="IRON-SULFUR PROTEIN NUBPL"/>
    <property type="match status" value="1"/>
</dbReference>
<comment type="cofactor">
    <cofactor evidence="1">
        <name>Zn(2+)</name>
        <dbReference type="ChEBI" id="CHEBI:29105"/>
    </cofactor>
</comment>
<keyword evidence="10 19" id="KW-0862">Zinc</keyword>
<keyword evidence="16 21" id="KW-0472">Membrane</keyword>
<evidence type="ECO:0000313" key="23">
    <source>
        <dbReference type="EMBL" id="CTR05447.1"/>
    </source>
</evidence>
<feature type="transmembrane region" description="Helical" evidence="21">
    <location>
        <begin position="416"/>
        <end position="439"/>
    </location>
</feature>
<keyword evidence="13" id="KW-0408">Iron</keyword>
<evidence type="ECO:0000256" key="20">
    <source>
        <dbReference type="SAM" id="MobiDB-lite"/>
    </source>
</evidence>
<dbReference type="GO" id="GO:0008237">
    <property type="term" value="F:metallopeptidase activity"/>
    <property type="evidence" value="ECO:0007669"/>
    <property type="project" value="UniProtKB-KW"/>
</dbReference>
<organism evidence="23 24">
    <name type="scientific">Rhodotorula toruloides</name>
    <name type="common">Yeast</name>
    <name type="synonym">Rhodosporidium toruloides</name>
    <dbReference type="NCBI Taxonomy" id="5286"/>
    <lineage>
        <taxon>Eukaryota</taxon>
        <taxon>Fungi</taxon>
        <taxon>Dikarya</taxon>
        <taxon>Basidiomycota</taxon>
        <taxon>Pucciniomycotina</taxon>
        <taxon>Microbotryomycetes</taxon>
        <taxon>Sporidiobolales</taxon>
        <taxon>Sporidiobolaceae</taxon>
        <taxon>Rhodotorula</taxon>
    </lineage>
</organism>
<dbReference type="Pfam" id="PF10609">
    <property type="entry name" value="ParA"/>
    <property type="match status" value="1"/>
</dbReference>